<dbReference type="PANTHER" id="PTHR13891">
    <property type="entry name" value="CYTOCHROME C OXIDASE ASSEMBLY FACTOR 7"/>
    <property type="match status" value="1"/>
</dbReference>
<reference evidence="4 5" key="1">
    <citation type="submission" date="2016-10" db="EMBL/GenBank/DDBJ databases">
        <authorList>
            <person name="Varghese N."/>
            <person name="Submissions S."/>
        </authorList>
    </citation>
    <scope>NUCLEOTIDE SEQUENCE [LARGE SCALE GENOMIC DNA]</scope>
    <source>
        <strain evidence="4 5">DSM 1361</strain>
    </source>
</reference>
<dbReference type="PANTHER" id="PTHR13891:SF1">
    <property type="entry name" value="CYTOCHROME C OXIDASE ASSEMBLY FACTOR 7"/>
    <property type="match status" value="1"/>
</dbReference>
<evidence type="ECO:0000313" key="4">
    <source>
        <dbReference type="EMBL" id="SFP73664.1"/>
    </source>
</evidence>
<dbReference type="SMART" id="SM00671">
    <property type="entry name" value="SEL1"/>
    <property type="match status" value="3"/>
</dbReference>
<feature type="chain" id="PRO_5039939736" evidence="3">
    <location>
        <begin position="22"/>
        <end position="177"/>
    </location>
</feature>
<dbReference type="Gene3D" id="1.25.40.10">
    <property type="entry name" value="Tetratricopeptide repeat domain"/>
    <property type="match status" value="1"/>
</dbReference>
<dbReference type="SUPFAM" id="SSF81901">
    <property type="entry name" value="HCP-like"/>
    <property type="match status" value="1"/>
</dbReference>
<protein>
    <submittedName>
        <fullName evidence="4">Uncharacterized protein</fullName>
    </submittedName>
</protein>
<evidence type="ECO:0000313" key="5">
    <source>
        <dbReference type="Proteomes" id="UP000243745"/>
    </source>
</evidence>
<dbReference type="EMBL" id="FOXF01000066">
    <property type="protein sequence ID" value="SFP73664.1"/>
    <property type="molecule type" value="Genomic_DNA"/>
</dbReference>
<dbReference type="InterPro" id="IPR011990">
    <property type="entry name" value="TPR-like_helical_dom_sf"/>
</dbReference>
<keyword evidence="5" id="KW-1185">Reference proteome</keyword>
<dbReference type="AlphaFoldDB" id="A0A662ZLE8"/>
<keyword evidence="2" id="KW-0677">Repeat</keyword>
<comment type="similarity">
    <text evidence="1">Belongs to the hcp beta-lactamase family.</text>
</comment>
<proteinExistence type="inferred from homology"/>
<accession>A0A662ZLE8</accession>
<dbReference type="Pfam" id="PF08238">
    <property type="entry name" value="Sel1"/>
    <property type="match status" value="3"/>
</dbReference>
<keyword evidence="3" id="KW-0732">Signal</keyword>
<dbReference type="InterPro" id="IPR040239">
    <property type="entry name" value="HcpB-like"/>
</dbReference>
<dbReference type="InterPro" id="IPR006597">
    <property type="entry name" value="Sel1-like"/>
</dbReference>
<evidence type="ECO:0000256" key="3">
    <source>
        <dbReference type="SAM" id="SignalP"/>
    </source>
</evidence>
<organism evidence="4 5">
    <name type="scientific">Ruminobacter amylophilus</name>
    <dbReference type="NCBI Taxonomy" id="867"/>
    <lineage>
        <taxon>Bacteria</taxon>
        <taxon>Pseudomonadati</taxon>
        <taxon>Pseudomonadota</taxon>
        <taxon>Gammaproteobacteria</taxon>
        <taxon>Aeromonadales</taxon>
        <taxon>Succinivibrionaceae</taxon>
        <taxon>Ruminobacter</taxon>
    </lineage>
</organism>
<evidence type="ECO:0000256" key="2">
    <source>
        <dbReference type="ARBA" id="ARBA00022737"/>
    </source>
</evidence>
<sequence length="177" mass="20165">MCKMKLIFFLLVMVFPISTYAEGLLDCNKYMAEKKYTEAYSVCKQSCYDNYASSSCVSLGELYANGDGIKQSYENARKSFEKACLFGDFNGCQFLSYMYIRGDGVNKNENLASIYSDHACSLGKGEACYELASIYASSEYHKKYDKELMLLFIKKALQRGCDLKHQKSCDTLKKVYQ</sequence>
<gene>
    <name evidence="4" type="ORF">SAMN02910344_02185</name>
</gene>
<feature type="signal peptide" evidence="3">
    <location>
        <begin position="1"/>
        <end position="21"/>
    </location>
</feature>
<evidence type="ECO:0000256" key="1">
    <source>
        <dbReference type="ARBA" id="ARBA00008486"/>
    </source>
</evidence>
<dbReference type="Proteomes" id="UP000243745">
    <property type="component" value="Unassembled WGS sequence"/>
</dbReference>
<name>A0A662ZLE8_9GAMM</name>